<evidence type="ECO:0000256" key="2">
    <source>
        <dbReference type="ARBA" id="ARBA00022737"/>
    </source>
</evidence>
<dbReference type="Pfam" id="PF00400">
    <property type="entry name" value="WD40"/>
    <property type="match status" value="5"/>
</dbReference>
<dbReference type="PRINTS" id="PR00320">
    <property type="entry name" value="GPROTEINBRPT"/>
</dbReference>
<dbReference type="PROSITE" id="PS50294">
    <property type="entry name" value="WD_REPEATS_REGION"/>
    <property type="match status" value="3"/>
</dbReference>
<evidence type="ECO:0000256" key="1">
    <source>
        <dbReference type="ARBA" id="ARBA00022574"/>
    </source>
</evidence>
<dbReference type="PANTHER" id="PTHR19879:SF9">
    <property type="entry name" value="TRANSCRIPTION INITIATION FACTOR TFIID SUBUNIT 5"/>
    <property type="match status" value="1"/>
</dbReference>
<dbReference type="CDD" id="cd00200">
    <property type="entry name" value="WD40"/>
    <property type="match status" value="1"/>
</dbReference>
<proteinExistence type="predicted"/>
<dbReference type="InterPro" id="IPR020472">
    <property type="entry name" value="WD40_PAC1"/>
</dbReference>
<feature type="repeat" description="WD" evidence="3">
    <location>
        <begin position="50"/>
        <end position="91"/>
    </location>
</feature>
<dbReference type="PANTHER" id="PTHR19879">
    <property type="entry name" value="TRANSCRIPTION INITIATION FACTOR TFIID"/>
    <property type="match status" value="1"/>
</dbReference>
<dbReference type="InterPro" id="IPR036322">
    <property type="entry name" value="WD40_repeat_dom_sf"/>
</dbReference>
<feature type="repeat" description="WD" evidence="3">
    <location>
        <begin position="185"/>
        <end position="213"/>
    </location>
</feature>
<keyword evidence="1 3" id="KW-0853">WD repeat</keyword>
<dbReference type="AlphaFoldDB" id="X6LNU8"/>
<sequence>MYDGKKKSADEVNLIINNWIRQLPINWRWIPDFSKLVGRYAKSFKLSKFLEGHSHYVNTVKFSPDGTKIVSASCDKTIRIWDIRSGKEIKLLKGHSDIVNEAQFSPDGSTIVSCSKDNTIRLWDIYSGHEIKRIYLNNIASAKFTSNGKSIVFSLCNAIGLWDITTEQNIKILGDLDITCNLQCSPNDQIVVFALNDNTIVIWNVKTNEIIHKLKGHCGTVEKIAFSSNGRFIVSCSKDKTIRLWDITSGKGIKILEGHSGWVTDAQPSLNFQTIVSCSWDAIRLWDVNSGHEIMKFNEYLGAVGIDISPDGNTIVSYSSHTIRLWR</sequence>
<dbReference type="Gene3D" id="2.130.10.10">
    <property type="entry name" value="YVTN repeat-like/Quinoprotein amine dehydrogenase"/>
    <property type="match status" value="2"/>
</dbReference>
<protein>
    <submittedName>
        <fullName evidence="4">WD-40 repeat-containing protein</fullName>
    </submittedName>
</protein>
<gene>
    <name evidence="4" type="ORF">RFI_33789</name>
</gene>
<feature type="repeat" description="WD" evidence="3">
    <location>
        <begin position="214"/>
        <end position="255"/>
    </location>
</feature>
<dbReference type="EMBL" id="ASPP01032852">
    <property type="protein sequence ID" value="ETO03613.1"/>
    <property type="molecule type" value="Genomic_DNA"/>
</dbReference>
<accession>X6LNU8</accession>
<dbReference type="OrthoDB" id="196858at2759"/>
<evidence type="ECO:0000313" key="4">
    <source>
        <dbReference type="EMBL" id="ETO03613.1"/>
    </source>
</evidence>
<dbReference type="PROSITE" id="PS00678">
    <property type="entry name" value="WD_REPEATS_1"/>
    <property type="match status" value="3"/>
</dbReference>
<reference evidence="4 5" key="1">
    <citation type="journal article" date="2013" name="Curr. Biol.">
        <title>The Genome of the Foraminiferan Reticulomyxa filosa.</title>
        <authorList>
            <person name="Glockner G."/>
            <person name="Hulsmann N."/>
            <person name="Schleicher M."/>
            <person name="Noegel A.A."/>
            <person name="Eichinger L."/>
            <person name="Gallinger C."/>
            <person name="Pawlowski J."/>
            <person name="Sierra R."/>
            <person name="Euteneuer U."/>
            <person name="Pillet L."/>
            <person name="Moustafa A."/>
            <person name="Platzer M."/>
            <person name="Groth M."/>
            <person name="Szafranski K."/>
            <person name="Schliwa M."/>
        </authorList>
    </citation>
    <scope>NUCLEOTIDE SEQUENCE [LARGE SCALE GENOMIC DNA]</scope>
</reference>
<evidence type="ECO:0000313" key="5">
    <source>
        <dbReference type="Proteomes" id="UP000023152"/>
    </source>
</evidence>
<name>X6LNU8_RETFI</name>
<dbReference type="SMART" id="SM00320">
    <property type="entry name" value="WD40"/>
    <property type="match status" value="6"/>
</dbReference>
<keyword evidence="5" id="KW-1185">Reference proteome</keyword>
<dbReference type="SUPFAM" id="SSF50978">
    <property type="entry name" value="WD40 repeat-like"/>
    <property type="match status" value="1"/>
</dbReference>
<evidence type="ECO:0000256" key="3">
    <source>
        <dbReference type="PROSITE-ProRule" id="PRU00221"/>
    </source>
</evidence>
<dbReference type="PROSITE" id="PS50082">
    <property type="entry name" value="WD_REPEATS_2"/>
    <property type="match status" value="4"/>
</dbReference>
<comment type="caution">
    <text evidence="4">The sequence shown here is derived from an EMBL/GenBank/DDBJ whole genome shotgun (WGS) entry which is preliminary data.</text>
</comment>
<dbReference type="Proteomes" id="UP000023152">
    <property type="component" value="Unassembled WGS sequence"/>
</dbReference>
<keyword evidence="2" id="KW-0677">Repeat</keyword>
<feature type="repeat" description="WD" evidence="3">
    <location>
        <begin position="92"/>
        <end position="133"/>
    </location>
</feature>
<dbReference type="InterPro" id="IPR019775">
    <property type="entry name" value="WD40_repeat_CS"/>
</dbReference>
<dbReference type="InterPro" id="IPR001680">
    <property type="entry name" value="WD40_rpt"/>
</dbReference>
<dbReference type="InterPro" id="IPR015943">
    <property type="entry name" value="WD40/YVTN_repeat-like_dom_sf"/>
</dbReference>
<organism evidence="4 5">
    <name type="scientific">Reticulomyxa filosa</name>
    <dbReference type="NCBI Taxonomy" id="46433"/>
    <lineage>
        <taxon>Eukaryota</taxon>
        <taxon>Sar</taxon>
        <taxon>Rhizaria</taxon>
        <taxon>Retaria</taxon>
        <taxon>Foraminifera</taxon>
        <taxon>Monothalamids</taxon>
        <taxon>Reticulomyxidae</taxon>
        <taxon>Reticulomyxa</taxon>
    </lineage>
</organism>